<evidence type="ECO:0000313" key="5">
    <source>
        <dbReference type="EMBL" id="PVU94687.1"/>
    </source>
</evidence>
<reference evidence="5 6" key="1">
    <citation type="journal article" date="2018" name="MBio">
        <title>Comparative Genomics Reveals the Core Gene Toolbox for the Fungus-Insect Symbiosis.</title>
        <authorList>
            <person name="Wang Y."/>
            <person name="Stata M."/>
            <person name="Wang W."/>
            <person name="Stajich J.E."/>
            <person name="White M.M."/>
            <person name="Moncalvo J.M."/>
        </authorList>
    </citation>
    <scope>NUCLEOTIDE SEQUENCE [LARGE SCALE GENOMIC DNA]</scope>
    <source>
        <strain evidence="5 6">SWE-8-4</strain>
    </source>
</reference>
<dbReference type="GO" id="GO:0045547">
    <property type="term" value="F:ditrans,polycis-polyprenyl diphosphate synthase [(2E,6E)-farnesyl diphosphate specific] activity"/>
    <property type="evidence" value="ECO:0007669"/>
    <property type="project" value="TreeGrafter"/>
</dbReference>
<evidence type="ECO:0000256" key="4">
    <source>
        <dbReference type="RuleBase" id="RU363018"/>
    </source>
</evidence>
<name>A0A2T9YQS5_9FUNG</name>
<evidence type="ECO:0000256" key="2">
    <source>
        <dbReference type="ARBA" id="ARBA00022679"/>
    </source>
</evidence>
<dbReference type="Pfam" id="PF01255">
    <property type="entry name" value="Prenyltransf"/>
    <property type="match status" value="1"/>
</dbReference>
<dbReference type="GO" id="GO:0005783">
    <property type="term" value="C:endoplasmic reticulum"/>
    <property type="evidence" value="ECO:0007669"/>
    <property type="project" value="TreeGrafter"/>
</dbReference>
<accession>A0A2T9YQS5</accession>
<dbReference type="NCBIfam" id="TIGR00055">
    <property type="entry name" value="uppS"/>
    <property type="match status" value="1"/>
</dbReference>
<organism evidence="5 6">
    <name type="scientific">Smittium simulii</name>
    <dbReference type="NCBI Taxonomy" id="133385"/>
    <lineage>
        <taxon>Eukaryota</taxon>
        <taxon>Fungi</taxon>
        <taxon>Fungi incertae sedis</taxon>
        <taxon>Zoopagomycota</taxon>
        <taxon>Kickxellomycotina</taxon>
        <taxon>Harpellomycetes</taxon>
        <taxon>Harpellales</taxon>
        <taxon>Legeriomycetaceae</taxon>
        <taxon>Smittium</taxon>
    </lineage>
</organism>
<dbReference type="AlphaFoldDB" id="A0A2T9YQS5"/>
<proteinExistence type="inferred from homology"/>
<dbReference type="SUPFAM" id="SSF64005">
    <property type="entry name" value="Undecaprenyl diphosphate synthase"/>
    <property type="match status" value="1"/>
</dbReference>
<dbReference type="EC" id="2.5.1.-" evidence="4"/>
<dbReference type="EMBL" id="MBFR01000079">
    <property type="protein sequence ID" value="PVU94687.1"/>
    <property type="molecule type" value="Genomic_DNA"/>
</dbReference>
<evidence type="ECO:0000256" key="1">
    <source>
        <dbReference type="ARBA" id="ARBA00005432"/>
    </source>
</evidence>
<dbReference type="Gene3D" id="3.40.1180.10">
    <property type="entry name" value="Decaprenyl diphosphate synthase-like"/>
    <property type="match status" value="1"/>
</dbReference>
<dbReference type="FunFam" id="3.40.1180.10:FF:000005">
    <property type="entry name" value="Alkyl transferase"/>
    <property type="match status" value="1"/>
</dbReference>
<dbReference type="PROSITE" id="PS01066">
    <property type="entry name" value="UPP_SYNTHASE"/>
    <property type="match status" value="1"/>
</dbReference>
<keyword evidence="2 4" id="KW-0808">Transferase</keyword>
<comment type="similarity">
    <text evidence="1 4">Belongs to the UPP synthase family.</text>
</comment>
<dbReference type="PANTHER" id="PTHR10291:SF43">
    <property type="entry name" value="DEHYDRODOLICHYL DIPHOSPHATE SYNTHASE COMPLEX SUBUNIT DHDDS"/>
    <property type="match status" value="1"/>
</dbReference>
<comment type="caution">
    <text evidence="5">The sequence shown here is derived from an EMBL/GenBank/DDBJ whole genome shotgun (WGS) entry which is preliminary data.</text>
</comment>
<dbReference type="GO" id="GO:0016020">
    <property type="term" value="C:membrane"/>
    <property type="evidence" value="ECO:0007669"/>
    <property type="project" value="TreeGrafter"/>
</dbReference>
<dbReference type="CDD" id="cd00475">
    <property type="entry name" value="Cis_IPPS"/>
    <property type="match status" value="1"/>
</dbReference>
<dbReference type="GO" id="GO:0016094">
    <property type="term" value="P:polyprenol biosynthetic process"/>
    <property type="evidence" value="ECO:0007669"/>
    <property type="project" value="TreeGrafter"/>
</dbReference>
<evidence type="ECO:0000256" key="3">
    <source>
        <dbReference type="ARBA" id="ARBA00022842"/>
    </source>
</evidence>
<sequence length="270" mass="31103">MLEMFPFNKLAGLCSGLFNYFQLLFAEFFVLVLLQGPIPKHIGFIMDGNRRFARMKKCEIKDGHIAGFNGLKTVLEWCLKLKIETVTVYAFSIDNFNRPRPEVEALMELAKLRITELAENSHYVKQHNIRIQLIGKLDLLPEDVKIAMEKVNEKTKNNTGPLLNICFPYLSSQEISNATLKVSQLCQNRNLELDSVTVQDIENNLYTNKSPQLELLIRTSGESRLSNFLLWQAAKGCIFSSVCVYWPQISFYTLFNSIMHFQIYKLFNSV</sequence>
<dbReference type="GO" id="GO:0005811">
    <property type="term" value="C:lipid droplet"/>
    <property type="evidence" value="ECO:0007669"/>
    <property type="project" value="TreeGrafter"/>
</dbReference>
<dbReference type="InterPro" id="IPR018520">
    <property type="entry name" value="UPP_synth-like_CS"/>
</dbReference>
<keyword evidence="6" id="KW-1185">Reference proteome</keyword>
<gene>
    <name evidence="5" type="ORF">BB561_002343</name>
</gene>
<evidence type="ECO:0000313" key="6">
    <source>
        <dbReference type="Proteomes" id="UP000245383"/>
    </source>
</evidence>
<dbReference type="InterPro" id="IPR036424">
    <property type="entry name" value="UPP_synth-like_sf"/>
</dbReference>
<dbReference type="InterPro" id="IPR001441">
    <property type="entry name" value="UPP_synth-like"/>
</dbReference>
<keyword evidence="3" id="KW-0460">Magnesium</keyword>
<dbReference type="Proteomes" id="UP000245383">
    <property type="component" value="Unassembled WGS sequence"/>
</dbReference>
<dbReference type="GO" id="GO:1904423">
    <property type="term" value="C:dehydrodolichyl diphosphate synthase complex"/>
    <property type="evidence" value="ECO:0007669"/>
    <property type="project" value="TreeGrafter"/>
</dbReference>
<dbReference type="OrthoDB" id="4173905at2759"/>
<dbReference type="HAMAP" id="MF_01139">
    <property type="entry name" value="ISPT"/>
    <property type="match status" value="1"/>
</dbReference>
<protein>
    <recommendedName>
        <fullName evidence="4">Alkyl transferase</fullName>
        <ecNumber evidence="4">2.5.1.-</ecNumber>
    </recommendedName>
</protein>
<dbReference type="PANTHER" id="PTHR10291">
    <property type="entry name" value="DEHYDRODOLICHYL DIPHOSPHATE SYNTHASE FAMILY MEMBER"/>
    <property type="match status" value="1"/>
</dbReference>
<dbReference type="STRING" id="133385.A0A2T9YQS5"/>